<name>A0AAX2JET5_9FUSO</name>
<dbReference type="SUPFAM" id="SSF46785">
    <property type="entry name" value="Winged helix' DNA-binding domain"/>
    <property type="match status" value="1"/>
</dbReference>
<protein>
    <recommendedName>
        <fullName evidence="3">Replication initiation protein</fullName>
    </recommendedName>
</protein>
<evidence type="ECO:0000313" key="1">
    <source>
        <dbReference type="EMBL" id="SQJ15728.1"/>
    </source>
</evidence>
<dbReference type="InterPro" id="IPR036388">
    <property type="entry name" value="WH-like_DNA-bd_sf"/>
</dbReference>
<dbReference type="Pfam" id="PF21205">
    <property type="entry name" value="Rep3_C"/>
    <property type="match status" value="1"/>
</dbReference>
<accession>A0AAX2JET5</accession>
<reference evidence="1 2" key="1">
    <citation type="submission" date="2018-06" db="EMBL/GenBank/DDBJ databases">
        <authorList>
            <consortium name="Pathogen Informatics"/>
            <person name="Doyle S."/>
        </authorList>
    </citation>
    <scope>NUCLEOTIDE SEQUENCE [LARGE SCALE GENOMIC DNA]</scope>
    <source>
        <strain evidence="1 2">NCTC12112</strain>
    </source>
</reference>
<dbReference type="Proteomes" id="UP000249008">
    <property type="component" value="Chromosome 1"/>
</dbReference>
<evidence type="ECO:0008006" key="3">
    <source>
        <dbReference type="Google" id="ProtNLM"/>
    </source>
</evidence>
<dbReference type="KEGG" id="ful:C4N20_06030"/>
<dbReference type="Gene3D" id="1.10.10.10">
    <property type="entry name" value="Winged helix-like DNA-binding domain superfamily/Winged helix DNA-binding domain"/>
    <property type="match status" value="1"/>
</dbReference>
<dbReference type="EMBL" id="LS483487">
    <property type="protein sequence ID" value="SQJ15728.1"/>
    <property type="molecule type" value="Genomic_DNA"/>
</dbReference>
<gene>
    <name evidence="1" type="ORF">NCTC12112_03095</name>
</gene>
<evidence type="ECO:0000313" key="2">
    <source>
        <dbReference type="Proteomes" id="UP000249008"/>
    </source>
</evidence>
<organism evidence="1 2">
    <name type="scientific">Fusobacterium ulcerans</name>
    <dbReference type="NCBI Taxonomy" id="861"/>
    <lineage>
        <taxon>Bacteria</taxon>
        <taxon>Fusobacteriati</taxon>
        <taxon>Fusobacteriota</taxon>
        <taxon>Fusobacteriia</taxon>
        <taxon>Fusobacteriales</taxon>
        <taxon>Fusobacteriaceae</taxon>
        <taxon>Fusobacterium</taxon>
    </lineage>
</organism>
<dbReference type="GeneID" id="78454359"/>
<dbReference type="RefSeq" id="WP_005978484.1">
    <property type="nucleotide sequence ID" value="NZ_CABKNW010000004.1"/>
</dbReference>
<dbReference type="InterPro" id="IPR036390">
    <property type="entry name" value="WH_DNA-bd_sf"/>
</dbReference>
<sequence length="373" mass="43909">MSFDILQKDIQVEFSKHLNRKERNLIKFLSIKDKNVTLPFKEFLKYLDFETQEEGIKFLNLFMNKYIILSSNNSKYLAYLNILQSFYISGDDITLIFPDEIASSFKKGTNYEKLGVNRVLTFREKFSYRLYQYVKRAPEDSVYIPMEILRSLLEIKESYKRYYDIEKNLLIPVLKDLEDNGDLPLLYTKNKSGDYKSAKILGITLEKQIVENSNTIIINDIMTKIGKEVKNFTEIYSIILKALAEHGEEYVRTNTEYALKNFTGNFDIFLEQLLLKNTPVEKAYLTVKKKFKTLFELHMEVMKVAQKESQYPSNLKFLIKIYSLKDGESTVCDGKDISMKISYNKNDFSYIEVFRQKIKEENPNGEKYKKEAD</sequence>
<proteinExistence type="predicted"/>
<dbReference type="AlphaFoldDB" id="A0AAX2JET5"/>